<dbReference type="InterPro" id="IPR036520">
    <property type="entry name" value="UPF0759_sf"/>
</dbReference>
<reference evidence="1 2" key="1">
    <citation type="submission" date="2017-09" db="EMBL/GenBank/DDBJ databases">
        <title>Depth-based differentiation of microbial function through sediment-hosted aquifers and enrichment of novel symbionts in the deep terrestrial subsurface.</title>
        <authorList>
            <person name="Probst A.J."/>
            <person name="Ladd B."/>
            <person name="Jarett J.K."/>
            <person name="Geller-Mcgrath D.E."/>
            <person name="Sieber C.M."/>
            <person name="Emerson J.B."/>
            <person name="Anantharaman K."/>
            <person name="Thomas B.C."/>
            <person name="Malmstrom R."/>
            <person name="Stieglmeier M."/>
            <person name="Klingl A."/>
            <person name="Woyke T."/>
            <person name="Ryan C.M."/>
            <person name="Banfield J.F."/>
        </authorList>
    </citation>
    <scope>NUCLEOTIDE SEQUENCE [LARGE SCALE GENOMIC DNA]</scope>
    <source>
        <strain evidence="1">CG11_big_fil_rev_8_21_14_0_20_42_13</strain>
    </source>
</reference>
<dbReference type="SUPFAM" id="SSF117396">
    <property type="entry name" value="TM1631-like"/>
    <property type="match status" value="1"/>
</dbReference>
<dbReference type="PANTHER" id="PTHR30348">
    <property type="entry name" value="UNCHARACTERIZED PROTEIN YECE"/>
    <property type="match status" value="1"/>
</dbReference>
<organism evidence="1 2">
    <name type="scientific">Candidatus Ghiorseimicrobium undicola</name>
    <dbReference type="NCBI Taxonomy" id="1974746"/>
    <lineage>
        <taxon>Bacteria</taxon>
        <taxon>Pseudomonadati</taxon>
        <taxon>Candidatus Omnitrophota</taxon>
        <taxon>Candidatus Ghiorseimicrobium</taxon>
    </lineage>
</organism>
<evidence type="ECO:0000313" key="2">
    <source>
        <dbReference type="Proteomes" id="UP000229641"/>
    </source>
</evidence>
<gene>
    <name evidence="1" type="ORF">COV72_09095</name>
</gene>
<dbReference type="Pfam" id="PF01904">
    <property type="entry name" value="DUF72"/>
    <property type="match status" value="1"/>
</dbReference>
<name>A0A2H0LV04_9BACT</name>
<evidence type="ECO:0008006" key="3">
    <source>
        <dbReference type="Google" id="ProtNLM"/>
    </source>
</evidence>
<dbReference type="InterPro" id="IPR002763">
    <property type="entry name" value="DUF72"/>
</dbReference>
<sequence length="242" mass="28715">MRRPIYIGTSGWNYPHWRGVFYPEGLAQKNWLAYYVNFFNGVELNVTFYRLPQKEIFENWRKNTPKNFRFAAKGSRFITHIKRLKDVKAPLNLFFKNASGLGEKMAAVLWQLPPAFKQDLKRLEPFLKLIKKTKIRQAFEFRNQTWFNEETYALLKEYNACLCIAHSGGRFPCIKETTSDFLYLRFHGVGALYSSNYSDKELKGWAEFAKKHRDKNLFAFFNNDARGFAVKNALRFRELFKR</sequence>
<dbReference type="EMBL" id="PCWA01000111">
    <property type="protein sequence ID" value="PIQ88259.1"/>
    <property type="molecule type" value="Genomic_DNA"/>
</dbReference>
<evidence type="ECO:0000313" key="1">
    <source>
        <dbReference type="EMBL" id="PIQ88259.1"/>
    </source>
</evidence>
<dbReference type="Proteomes" id="UP000229641">
    <property type="component" value="Unassembled WGS sequence"/>
</dbReference>
<dbReference type="AlphaFoldDB" id="A0A2H0LV04"/>
<dbReference type="PANTHER" id="PTHR30348:SF4">
    <property type="entry name" value="DUF72 DOMAIN-CONTAINING PROTEIN"/>
    <property type="match status" value="1"/>
</dbReference>
<proteinExistence type="predicted"/>
<comment type="caution">
    <text evidence="1">The sequence shown here is derived from an EMBL/GenBank/DDBJ whole genome shotgun (WGS) entry which is preliminary data.</text>
</comment>
<dbReference type="Gene3D" id="3.20.20.410">
    <property type="entry name" value="Protein of unknown function UPF0759"/>
    <property type="match status" value="1"/>
</dbReference>
<accession>A0A2H0LV04</accession>
<protein>
    <recommendedName>
        <fullName evidence="3">DUF72 domain-containing protein</fullName>
    </recommendedName>
</protein>